<evidence type="ECO:0000256" key="10">
    <source>
        <dbReference type="SAM" id="Phobius"/>
    </source>
</evidence>
<comment type="caution">
    <text evidence="12">The sequence shown here is derived from an EMBL/GenBank/DDBJ whole genome shotgun (WGS) entry which is preliminary data.</text>
</comment>
<dbReference type="GO" id="GO:0016020">
    <property type="term" value="C:membrane"/>
    <property type="evidence" value="ECO:0007669"/>
    <property type="project" value="UniProtKB-SubCell"/>
</dbReference>
<evidence type="ECO:0000256" key="4">
    <source>
        <dbReference type="ARBA" id="ARBA00022719"/>
    </source>
</evidence>
<dbReference type="GO" id="GO:0016491">
    <property type="term" value="F:oxidoreductase activity"/>
    <property type="evidence" value="ECO:0007669"/>
    <property type="project" value="UniProtKB-KW"/>
</dbReference>
<protein>
    <submittedName>
        <fullName evidence="12">Putative membrane protein</fullName>
    </submittedName>
</protein>
<evidence type="ECO:0000256" key="7">
    <source>
        <dbReference type="ARBA" id="ARBA00023136"/>
    </source>
</evidence>
<evidence type="ECO:0000256" key="3">
    <source>
        <dbReference type="ARBA" id="ARBA00022692"/>
    </source>
</evidence>
<evidence type="ECO:0000256" key="6">
    <source>
        <dbReference type="ARBA" id="ARBA00023002"/>
    </source>
</evidence>
<comment type="subcellular location">
    <subcellularLocation>
        <location evidence="1">Membrane</location>
        <topology evidence="1">Multi-pass membrane protein</topology>
    </subcellularLocation>
</comment>
<organism evidence="12 13">
    <name type="scientific">Kitasatospora kifunensis</name>
    <name type="common">Streptomyces kifunensis</name>
    <dbReference type="NCBI Taxonomy" id="58351"/>
    <lineage>
        <taxon>Bacteria</taxon>
        <taxon>Bacillati</taxon>
        <taxon>Actinomycetota</taxon>
        <taxon>Actinomycetes</taxon>
        <taxon>Kitasatosporales</taxon>
        <taxon>Streptomycetaceae</taxon>
        <taxon>Kitasatospora</taxon>
    </lineage>
</organism>
<comment type="similarity">
    <text evidence="2">Belongs to the VKOR family.</text>
</comment>
<dbReference type="CDD" id="cd12922">
    <property type="entry name" value="VKOR_5"/>
    <property type="match status" value="1"/>
</dbReference>
<evidence type="ECO:0000256" key="5">
    <source>
        <dbReference type="ARBA" id="ARBA00022989"/>
    </source>
</evidence>
<evidence type="ECO:0000313" key="12">
    <source>
        <dbReference type="EMBL" id="MBB4928165.1"/>
    </source>
</evidence>
<dbReference type="Pfam" id="PF07884">
    <property type="entry name" value="VKOR"/>
    <property type="match status" value="1"/>
</dbReference>
<dbReference type="RefSeq" id="WP_184945126.1">
    <property type="nucleotide sequence ID" value="NZ_JACHJV010000002.1"/>
</dbReference>
<keyword evidence="3 10" id="KW-0812">Transmembrane</keyword>
<evidence type="ECO:0000313" key="13">
    <source>
        <dbReference type="Proteomes" id="UP000540506"/>
    </source>
</evidence>
<keyword evidence="9" id="KW-0676">Redox-active center</keyword>
<reference evidence="12 13" key="1">
    <citation type="submission" date="2020-08" db="EMBL/GenBank/DDBJ databases">
        <title>Sequencing the genomes of 1000 actinobacteria strains.</title>
        <authorList>
            <person name="Klenk H.-P."/>
        </authorList>
    </citation>
    <scope>NUCLEOTIDE SEQUENCE [LARGE SCALE GENOMIC DNA]</scope>
    <source>
        <strain evidence="12 13">DSM 41654</strain>
    </source>
</reference>
<dbReference type="Proteomes" id="UP000540506">
    <property type="component" value="Unassembled WGS sequence"/>
</dbReference>
<feature type="transmembrane region" description="Helical" evidence="10">
    <location>
        <begin position="111"/>
        <end position="131"/>
    </location>
</feature>
<keyword evidence="8" id="KW-1015">Disulfide bond</keyword>
<feature type="transmembrane region" description="Helical" evidence="10">
    <location>
        <begin position="24"/>
        <end position="45"/>
    </location>
</feature>
<dbReference type="InterPro" id="IPR038354">
    <property type="entry name" value="VKOR_sf"/>
</dbReference>
<keyword evidence="7 10" id="KW-0472">Membrane</keyword>
<gene>
    <name evidence="12" type="ORF">FHR34_007260</name>
</gene>
<dbReference type="EMBL" id="JACHJV010000002">
    <property type="protein sequence ID" value="MBB4928165.1"/>
    <property type="molecule type" value="Genomic_DNA"/>
</dbReference>
<evidence type="ECO:0000256" key="9">
    <source>
        <dbReference type="ARBA" id="ARBA00023284"/>
    </source>
</evidence>
<keyword evidence="4" id="KW-0874">Quinone</keyword>
<accession>A0A7W7R9Z0</accession>
<keyword evidence="6" id="KW-0560">Oxidoreductase</keyword>
<feature type="domain" description="Vitamin K epoxide reductase" evidence="11">
    <location>
        <begin position="22"/>
        <end position="163"/>
    </location>
</feature>
<keyword evidence="13" id="KW-1185">Reference proteome</keyword>
<dbReference type="AlphaFoldDB" id="A0A7W7R9Z0"/>
<keyword evidence="5 10" id="KW-1133">Transmembrane helix</keyword>
<evidence type="ECO:0000256" key="2">
    <source>
        <dbReference type="ARBA" id="ARBA00006214"/>
    </source>
</evidence>
<evidence type="ECO:0000256" key="1">
    <source>
        <dbReference type="ARBA" id="ARBA00004141"/>
    </source>
</evidence>
<name>A0A7W7R9Z0_KITKI</name>
<proteinExistence type="inferred from homology"/>
<dbReference type="SMART" id="SM00756">
    <property type="entry name" value="VKc"/>
    <property type="match status" value="1"/>
</dbReference>
<feature type="transmembrane region" description="Helical" evidence="10">
    <location>
        <begin position="187"/>
        <end position="209"/>
    </location>
</feature>
<dbReference type="InterPro" id="IPR041714">
    <property type="entry name" value="VKOR_Actinobacteria"/>
</dbReference>
<feature type="transmembrane region" description="Helical" evidence="10">
    <location>
        <begin position="138"/>
        <end position="159"/>
    </location>
</feature>
<dbReference type="InterPro" id="IPR012932">
    <property type="entry name" value="VKOR"/>
</dbReference>
<dbReference type="GO" id="GO:0048038">
    <property type="term" value="F:quinone binding"/>
    <property type="evidence" value="ECO:0007669"/>
    <property type="project" value="UniProtKB-KW"/>
</dbReference>
<feature type="transmembrane region" description="Helical" evidence="10">
    <location>
        <begin position="82"/>
        <end position="105"/>
    </location>
</feature>
<evidence type="ECO:0000259" key="11">
    <source>
        <dbReference type="SMART" id="SM00756"/>
    </source>
</evidence>
<dbReference type="Gene3D" id="1.20.1440.130">
    <property type="entry name" value="VKOR domain"/>
    <property type="match status" value="1"/>
</dbReference>
<sequence length="213" mass="23362">MTATHLTAVPSSRRLSVPVSTSRAFARLLLVTGGFGLAAATALTLEKIRLLENPAYVPTCNINPIVSCGSVMRTAQASVFGFPNSLIGIGAFAVVVTIGAVAATGAGLPRWFWSGLQSGTLFGIGFVVWLMNQSIYHIGALCPYCMVVWAAMIPLFWYITLHNVKHKVIPLPTRWRSATELVLRHHWIAPAACYAAIMLLILSRFWYFWRTLL</sequence>
<evidence type="ECO:0000256" key="8">
    <source>
        <dbReference type="ARBA" id="ARBA00023157"/>
    </source>
</evidence>